<dbReference type="AlphaFoldDB" id="A0A0H4P9D3"/>
<dbReference type="KEGG" id="camu:CA2015_0264"/>
<proteinExistence type="predicted"/>
<organism evidence="1 2">
    <name type="scientific">Cyclobacterium amurskyense</name>
    <dbReference type="NCBI Taxonomy" id="320787"/>
    <lineage>
        <taxon>Bacteria</taxon>
        <taxon>Pseudomonadati</taxon>
        <taxon>Bacteroidota</taxon>
        <taxon>Cytophagia</taxon>
        <taxon>Cytophagales</taxon>
        <taxon>Cyclobacteriaceae</taxon>
        <taxon>Cyclobacterium</taxon>
    </lineage>
</organism>
<sequence length="57" mass="6632">MELVFSLPEFYQNISMLTDLTEGCHVFCIELFCLVLLRIISKFSFYKLSGISIFMIS</sequence>
<evidence type="ECO:0000313" key="2">
    <source>
        <dbReference type="Proteomes" id="UP000036520"/>
    </source>
</evidence>
<name>A0A0H4P9D3_9BACT</name>
<gene>
    <name evidence="1" type="ORF">CA2015_0264</name>
</gene>
<protein>
    <submittedName>
        <fullName evidence="1">Uncharacterized protein</fullName>
    </submittedName>
</protein>
<keyword evidence="2" id="KW-1185">Reference proteome</keyword>
<evidence type="ECO:0000313" key="1">
    <source>
        <dbReference type="EMBL" id="AKP49745.1"/>
    </source>
</evidence>
<reference evidence="1 2" key="1">
    <citation type="submission" date="2015-07" db="EMBL/GenBank/DDBJ databases">
        <authorList>
            <person name="Kim K.M."/>
        </authorList>
    </citation>
    <scope>NUCLEOTIDE SEQUENCE [LARGE SCALE GENOMIC DNA]</scope>
    <source>
        <strain evidence="1 2">KCTC 12363</strain>
    </source>
</reference>
<accession>A0A0H4P9D3</accession>
<dbReference type="Proteomes" id="UP000036520">
    <property type="component" value="Chromosome"/>
</dbReference>
<dbReference type="EMBL" id="CP012040">
    <property type="protein sequence ID" value="AKP49745.1"/>
    <property type="molecule type" value="Genomic_DNA"/>
</dbReference>